<accession>A0ACA9NZP9</accession>
<dbReference type="EMBL" id="CAJVPM010033553">
    <property type="protein sequence ID" value="CAG8685680.1"/>
    <property type="molecule type" value="Genomic_DNA"/>
</dbReference>
<feature type="non-terminal residue" evidence="1">
    <location>
        <position position="196"/>
    </location>
</feature>
<feature type="non-terminal residue" evidence="1">
    <location>
        <position position="1"/>
    </location>
</feature>
<protein>
    <submittedName>
        <fullName evidence="1">7202_t:CDS:1</fullName>
    </submittedName>
</protein>
<proteinExistence type="predicted"/>
<organism evidence="1 2">
    <name type="scientific">Scutellospora calospora</name>
    <dbReference type="NCBI Taxonomy" id="85575"/>
    <lineage>
        <taxon>Eukaryota</taxon>
        <taxon>Fungi</taxon>
        <taxon>Fungi incertae sedis</taxon>
        <taxon>Mucoromycota</taxon>
        <taxon>Glomeromycotina</taxon>
        <taxon>Glomeromycetes</taxon>
        <taxon>Diversisporales</taxon>
        <taxon>Gigasporaceae</taxon>
        <taxon>Scutellospora</taxon>
    </lineage>
</organism>
<keyword evidence="2" id="KW-1185">Reference proteome</keyword>
<dbReference type="Proteomes" id="UP000789860">
    <property type="component" value="Unassembled WGS sequence"/>
</dbReference>
<evidence type="ECO:0000313" key="2">
    <source>
        <dbReference type="Proteomes" id="UP000789860"/>
    </source>
</evidence>
<evidence type="ECO:0000313" key="1">
    <source>
        <dbReference type="EMBL" id="CAG8685680.1"/>
    </source>
</evidence>
<name>A0ACA9NZP9_9GLOM</name>
<gene>
    <name evidence="1" type="ORF">SCALOS_LOCUS9898</name>
</gene>
<comment type="caution">
    <text evidence="1">The sequence shown here is derived from an EMBL/GenBank/DDBJ whole genome shotgun (WGS) entry which is preliminary data.</text>
</comment>
<sequence length="196" mass="22259">IIGLTGGIGSGKSTVSNMIRKYGIPVIDLDLLAREVVKPKKPAYELIVNHFSRDILLKDGTLNRAKLREILFSDESERKILNKFTHPYIGREILKLVIWYWITGRKVVVLDTPLLIEGGLHKFVSSVIVVYCSEQIQLNRLMKRDNLSEQIARQLISAQIPLKEKIKFADFVIDNSGDLSETEYQVKNVNKAQPSL</sequence>
<reference evidence="1" key="1">
    <citation type="submission" date="2021-06" db="EMBL/GenBank/DDBJ databases">
        <authorList>
            <person name="Kallberg Y."/>
            <person name="Tangrot J."/>
            <person name="Rosling A."/>
        </authorList>
    </citation>
    <scope>NUCLEOTIDE SEQUENCE</scope>
    <source>
        <strain evidence="1">AU212A</strain>
    </source>
</reference>